<gene>
    <name evidence="1" type="ORF">XTALMG727_2017</name>
</gene>
<organism evidence="1 2">
    <name type="scientific">Xanthomonas graminis pv. arrhenatheri LMG 727</name>
    <dbReference type="NCBI Taxonomy" id="1195923"/>
    <lineage>
        <taxon>Bacteria</taxon>
        <taxon>Pseudomonadati</taxon>
        <taxon>Pseudomonadota</taxon>
        <taxon>Gammaproteobacteria</taxon>
        <taxon>Lysobacterales</taxon>
        <taxon>Lysobacteraceae</taxon>
        <taxon>Xanthomonas</taxon>
        <taxon>Xanthomonas translucens group</taxon>
        <taxon>Xanthomonas graminis</taxon>
    </lineage>
</organism>
<evidence type="ECO:0000313" key="2">
    <source>
        <dbReference type="Proteomes" id="UP000046187"/>
    </source>
</evidence>
<dbReference type="AlphaFoldDB" id="A0A0K2ZR06"/>
<evidence type="ECO:0000313" key="1">
    <source>
        <dbReference type="EMBL" id="CTP87422.1"/>
    </source>
</evidence>
<sequence>MDPFECFSRQRAADLKRIARATRGEHLYGDVVNEAWLMAVTLSSRHSRPMDFQDVQFQDLLLRHRYQAMVRYTDLNVRRAVRLDHGTGEDADGGRAHPLMNLLSSDGGRDPLAYLGENEEAPNVHIEELSPCLAGAWLALLRSHGQRMRLVADHLRISVSYAYRCCAKASCIAGLQNAIPFRAATRAQFGPWRRYRTLRTPRQLEFDFEERLAL</sequence>
<protein>
    <submittedName>
        <fullName evidence="1">Uncharacterized protein</fullName>
    </submittedName>
</protein>
<dbReference type="EMBL" id="CXOI01000032">
    <property type="protein sequence ID" value="CTP87422.1"/>
    <property type="molecule type" value="Genomic_DNA"/>
</dbReference>
<name>A0A0K2ZR06_9XANT</name>
<reference evidence="2" key="1">
    <citation type="submission" date="2015-07" db="EMBL/GenBank/DDBJ databases">
        <authorList>
            <person name="Wibberg D."/>
        </authorList>
    </citation>
    <scope>NUCLEOTIDE SEQUENCE [LARGE SCALE GENOMIC DNA]</scope>
</reference>
<dbReference type="Proteomes" id="UP000046187">
    <property type="component" value="Unassembled WGS sequence"/>
</dbReference>
<accession>A0A0K2ZR06</accession>
<proteinExistence type="predicted"/>
<keyword evidence="2" id="KW-1185">Reference proteome</keyword>
<dbReference type="RefSeq" id="WP_053835265.1">
    <property type="nucleotide sequence ID" value="NZ_CXOI01000032.1"/>
</dbReference>